<keyword evidence="2" id="KW-1185">Reference proteome</keyword>
<protein>
    <submittedName>
        <fullName evidence="1">Uncharacterized protein</fullName>
    </submittedName>
</protein>
<sequence>MARCHCILGFLIVDVLPKTVTQGGGKPNPLAYKAAGLLVGRHVGAEHLRRRARIIQDLMTAAGPMVGNVGTGLKGVIGG</sequence>
<organism evidence="1 2">
    <name type="scientific">Bradyrhizobium australiense</name>
    <dbReference type="NCBI Taxonomy" id="2721161"/>
    <lineage>
        <taxon>Bacteria</taxon>
        <taxon>Pseudomonadati</taxon>
        <taxon>Pseudomonadota</taxon>
        <taxon>Alphaproteobacteria</taxon>
        <taxon>Hyphomicrobiales</taxon>
        <taxon>Nitrobacteraceae</taxon>
        <taxon>Bradyrhizobium</taxon>
    </lineage>
</organism>
<comment type="caution">
    <text evidence="1">The sequence shown here is derived from an EMBL/GenBank/DDBJ whole genome shotgun (WGS) entry which is preliminary data.</text>
</comment>
<evidence type="ECO:0000313" key="1">
    <source>
        <dbReference type="EMBL" id="NOJ44302.1"/>
    </source>
</evidence>
<name>A0A7Y4GZ59_9BRAD</name>
<evidence type="ECO:0000313" key="2">
    <source>
        <dbReference type="Proteomes" id="UP000544122"/>
    </source>
</evidence>
<gene>
    <name evidence="1" type="ORF">HCN58_32955</name>
</gene>
<dbReference type="RefSeq" id="WP_171583493.1">
    <property type="nucleotide sequence ID" value="NZ_JAAVLX010000015.1"/>
</dbReference>
<accession>A0A7Y4GZ59</accession>
<dbReference type="Proteomes" id="UP000544122">
    <property type="component" value="Unassembled WGS sequence"/>
</dbReference>
<dbReference type="AlphaFoldDB" id="A0A7Y4GZ59"/>
<reference evidence="1 2" key="1">
    <citation type="submission" date="2020-03" db="EMBL/GenBank/DDBJ databases">
        <title>Bradyrhizobium diversity isolated from nodules of Indigofera sp.</title>
        <authorList>
            <person name="Klepa M."/>
            <person name="Helene L."/>
            <person name="Hungria M."/>
        </authorList>
    </citation>
    <scope>NUCLEOTIDE SEQUENCE [LARGE SCALE GENOMIC DNA]</scope>
    <source>
        <strain evidence="1 2">WSM 1791</strain>
    </source>
</reference>
<dbReference type="EMBL" id="JAAVLX010000015">
    <property type="protein sequence ID" value="NOJ44302.1"/>
    <property type="molecule type" value="Genomic_DNA"/>
</dbReference>
<proteinExistence type="predicted"/>